<gene>
    <name evidence="2" type="ORF">SAMN06295964_0769</name>
</gene>
<evidence type="ECO:0000313" key="3">
    <source>
        <dbReference type="Proteomes" id="UP000191040"/>
    </source>
</evidence>
<keyword evidence="3" id="KW-1185">Reference proteome</keyword>
<dbReference type="RefSeq" id="WP_197684395.1">
    <property type="nucleotide sequence ID" value="NZ_LT796768.1"/>
</dbReference>
<dbReference type="CDD" id="cd24054">
    <property type="entry name" value="ASKHA_NBD_AaPPX-GppA_MtPPX2-like"/>
    <property type="match status" value="1"/>
</dbReference>
<organism evidence="2 3">
    <name type="scientific">Aeromicrobium choanae</name>
    <dbReference type="NCBI Taxonomy" id="1736691"/>
    <lineage>
        <taxon>Bacteria</taxon>
        <taxon>Bacillati</taxon>
        <taxon>Actinomycetota</taxon>
        <taxon>Actinomycetes</taxon>
        <taxon>Propionibacteriales</taxon>
        <taxon>Nocardioidaceae</taxon>
        <taxon>Aeromicrobium</taxon>
    </lineage>
</organism>
<dbReference type="InterPro" id="IPR003695">
    <property type="entry name" value="Ppx_GppA_N"/>
</dbReference>
<dbReference type="InterPro" id="IPR050273">
    <property type="entry name" value="GppA/Ppx_hydrolase"/>
</dbReference>
<reference evidence="3" key="1">
    <citation type="submission" date="2017-02" db="EMBL/GenBank/DDBJ databases">
        <authorList>
            <person name="Varghese N."/>
            <person name="Submissions S."/>
        </authorList>
    </citation>
    <scope>NUCLEOTIDE SEQUENCE [LARGE SCALE GENOMIC DNA]</scope>
    <source>
        <strain evidence="3">9H-4</strain>
    </source>
</reference>
<sequence length="307" mass="32347">MAVSTVAAIDCGTNSIRLLVAQIDGGTKTDLLREMRVVRLGQGVDESGTLAPEAVERTLEACREYGRVIEAMGVDVVSFAATSAVRDADNATEFSDRVAEILGVRPRVLSGQEEARASFEGATGDIAEALTAVIDLGGGSTEVVQGLGAPSFSHSFDLGSVRMTERFLFTDPPSVGEVTACMSHLDAVLAPVLGSLPPSDEIVGVAGTITTIAAHSLALPSYDSERIHQARIHVDDVRAACGNLMQMPVADRRALPYMHPGRADVIAGGALILDRVLEHLPRHTDELVVSEQDILDGIAWAAAREVA</sequence>
<name>A0A1T4YUJ6_9ACTN</name>
<dbReference type="PANTHER" id="PTHR30005:SF13">
    <property type="entry name" value="EXOPOLYPHOSPHATASE 2"/>
    <property type="match status" value="1"/>
</dbReference>
<dbReference type="Gene3D" id="3.30.420.40">
    <property type="match status" value="1"/>
</dbReference>
<dbReference type="SUPFAM" id="SSF53067">
    <property type="entry name" value="Actin-like ATPase domain"/>
    <property type="match status" value="2"/>
</dbReference>
<dbReference type="Proteomes" id="UP000191040">
    <property type="component" value="Chromosome I"/>
</dbReference>
<dbReference type="EMBL" id="LT796768">
    <property type="protein sequence ID" value="SKB04951.1"/>
    <property type="molecule type" value="Genomic_DNA"/>
</dbReference>
<dbReference type="PANTHER" id="PTHR30005">
    <property type="entry name" value="EXOPOLYPHOSPHATASE"/>
    <property type="match status" value="1"/>
</dbReference>
<accession>A0A1T4YUJ6</accession>
<dbReference type="Gene3D" id="3.30.420.150">
    <property type="entry name" value="Exopolyphosphatase. Domain 2"/>
    <property type="match status" value="1"/>
</dbReference>
<feature type="domain" description="Ppx/GppA phosphatase N-terminal" evidence="1">
    <location>
        <begin position="19"/>
        <end position="283"/>
    </location>
</feature>
<evidence type="ECO:0000313" key="2">
    <source>
        <dbReference type="EMBL" id="SKB04951.1"/>
    </source>
</evidence>
<dbReference type="InterPro" id="IPR043129">
    <property type="entry name" value="ATPase_NBD"/>
</dbReference>
<protein>
    <submittedName>
        <fullName evidence="2">Exopolyphosphatase / guanosine-5'-triphosphate,3'-diphosphate pyrophosphatase</fullName>
    </submittedName>
</protein>
<dbReference type="GO" id="GO:0016462">
    <property type="term" value="F:pyrophosphatase activity"/>
    <property type="evidence" value="ECO:0007669"/>
    <property type="project" value="TreeGrafter"/>
</dbReference>
<proteinExistence type="predicted"/>
<dbReference type="Pfam" id="PF02541">
    <property type="entry name" value="Ppx-GppA"/>
    <property type="match status" value="1"/>
</dbReference>
<dbReference type="STRING" id="1736691.SAMN06295964_0769"/>
<dbReference type="AlphaFoldDB" id="A0A1T4YUJ6"/>
<evidence type="ECO:0000259" key="1">
    <source>
        <dbReference type="Pfam" id="PF02541"/>
    </source>
</evidence>